<name>A0ABW0HQS7_9BACL</name>
<dbReference type="RefSeq" id="WP_378132579.1">
    <property type="nucleotide sequence ID" value="NZ_JBHSMI010000023.1"/>
</dbReference>
<evidence type="ECO:0000259" key="3">
    <source>
        <dbReference type="Pfam" id="PF07804"/>
    </source>
</evidence>
<comment type="caution">
    <text evidence="4">The sequence shown here is derived from an EMBL/GenBank/DDBJ whole genome shotgun (WGS) entry which is preliminary data.</text>
</comment>
<dbReference type="InterPro" id="IPR012893">
    <property type="entry name" value="HipA-like_C"/>
</dbReference>
<sequence>MMEMLPILRSENQFIGDWDLNKMDIVSVDIPASRVRGLITATQSSAGVLKKFNVRLKDDDLYIKSGSSTGKLFNIRQPVTERIASLIGRLIGLNVVEYKLWVIDRHLFEYIDNYNVPSRGNPESSDPPQIDHSTSFQKALALNDKVLVSVSKSFIPDESYTFISADQITNGVSNQQLHSFLCGMGSNIREGINNMLLFDYLTNNTDRHRKNFGFLQRENQELEFAPLYDHGLSMFSEFSNDEIAEEGIQLLDFCEGKPFGDLGPSFAKYFDKELGKHRVNLNVSQEDLLLIIDSFEVLLGKERTALIRSVIGKRWEYVRQKILSEI</sequence>
<proteinExistence type="predicted"/>
<accession>A0ABW0HQS7</accession>
<reference evidence="5" key="1">
    <citation type="journal article" date="2019" name="Int. J. Syst. Evol. Microbiol.">
        <title>The Global Catalogue of Microorganisms (GCM) 10K type strain sequencing project: providing services to taxonomists for standard genome sequencing and annotation.</title>
        <authorList>
            <consortium name="The Broad Institute Genomics Platform"/>
            <consortium name="The Broad Institute Genome Sequencing Center for Infectious Disease"/>
            <person name="Wu L."/>
            <person name="Ma J."/>
        </authorList>
    </citation>
    <scope>NUCLEOTIDE SEQUENCE [LARGE SCALE GENOMIC DNA]</scope>
    <source>
        <strain evidence="5">CGMCC 1.18575</strain>
    </source>
</reference>
<organism evidence="4 5">
    <name type="scientific">Cohnella soli</name>
    <dbReference type="NCBI Taxonomy" id="425005"/>
    <lineage>
        <taxon>Bacteria</taxon>
        <taxon>Bacillati</taxon>
        <taxon>Bacillota</taxon>
        <taxon>Bacilli</taxon>
        <taxon>Bacillales</taxon>
        <taxon>Paenibacillaceae</taxon>
        <taxon>Cohnella</taxon>
    </lineage>
</organism>
<dbReference type="Proteomes" id="UP001596113">
    <property type="component" value="Unassembled WGS sequence"/>
</dbReference>
<evidence type="ECO:0000313" key="5">
    <source>
        <dbReference type="Proteomes" id="UP001596113"/>
    </source>
</evidence>
<evidence type="ECO:0000256" key="1">
    <source>
        <dbReference type="ARBA" id="ARBA00022679"/>
    </source>
</evidence>
<keyword evidence="2" id="KW-0418">Kinase</keyword>
<evidence type="ECO:0000313" key="4">
    <source>
        <dbReference type="EMBL" id="MFC5403329.1"/>
    </source>
</evidence>
<evidence type="ECO:0000256" key="2">
    <source>
        <dbReference type="ARBA" id="ARBA00022777"/>
    </source>
</evidence>
<dbReference type="EMBL" id="JBHSMI010000023">
    <property type="protein sequence ID" value="MFC5403329.1"/>
    <property type="molecule type" value="Genomic_DNA"/>
</dbReference>
<dbReference type="Gene3D" id="1.10.1070.20">
    <property type="match status" value="1"/>
</dbReference>
<keyword evidence="1" id="KW-0808">Transferase</keyword>
<keyword evidence="5" id="KW-1185">Reference proteome</keyword>
<protein>
    <submittedName>
        <fullName evidence="4">HipA domain-containing protein</fullName>
    </submittedName>
</protein>
<dbReference type="Pfam" id="PF07804">
    <property type="entry name" value="HipA_C"/>
    <property type="match status" value="1"/>
</dbReference>
<feature type="domain" description="HipA-like C-terminal" evidence="3">
    <location>
        <begin position="81"/>
        <end position="230"/>
    </location>
</feature>
<gene>
    <name evidence="4" type="ORF">ACFPOF_11370</name>
</gene>